<dbReference type="Gene3D" id="3.40.50.200">
    <property type="entry name" value="Peptidase S8/S53 domain"/>
    <property type="match status" value="1"/>
</dbReference>
<gene>
    <name evidence="2" type="ORF">HNQ36_002688</name>
</gene>
<evidence type="ECO:0000259" key="1">
    <source>
        <dbReference type="Pfam" id="PF00082"/>
    </source>
</evidence>
<protein>
    <recommendedName>
        <fullName evidence="1">Peptidase S8/S53 domain-containing protein</fullName>
    </recommendedName>
</protein>
<feature type="domain" description="Peptidase S8/S53" evidence="1">
    <location>
        <begin position="278"/>
        <end position="600"/>
    </location>
</feature>
<accession>A0A840N258</accession>
<name>A0A840N258_9BRAD</name>
<dbReference type="InterPro" id="IPR034074">
    <property type="entry name" value="Y4bN_pept_dom"/>
</dbReference>
<dbReference type="Proteomes" id="UP000521227">
    <property type="component" value="Unassembled WGS sequence"/>
</dbReference>
<dbReference type="AlphaFoldDB" id="A0A840N258"/>
<organism evidence="2 3">
    <name type="scientific">Afipia massiliensis</name>
    <dbReference type="NCBI Taxonomy" id="211460"/>
    <lineage>
        <taxon>Bacteria</taxon>
        <taxon>Pseudomonadati</taxon>
        <taxon>Pseudomonadota</taxon>
        <taxon>Alphaproteobacteria</taxon>
        <taxon>Hyphomicrobiales</taxon>
        <taxon>Nitrobacteraceae</taxon>
        <taxon>Afipia</taxon>
    </lineage>
</organism>
<dbReference type="GO" id="GO:0004252">
    <property type="term" value="F:serine-type endopeptidase activity"/>
    <property type="evidence" value="ECO:0007669"/>
    <property type="project" value="InterPro"/>
</dbReference>
<dbReference type="Pfam" id="PF00082">
    <property type="entry name" value="Peptidase_S8"/>
    <property type="match status" value="1"/>
</dbReference>
<sequence length="802" mass="87094">MALRDDPASIAPERAIVFEVEGSLKDFYDQARSIGLEYLGDFEEEFDPSDDFFIEEKPDQKLAGRIYLAMPDVQALRELLSLWERYKQNQRMPKGRSEWRVLFSQLIDVRPWGPQDRITSDAIAAWETDLARDPDALVRLEAELWYHENAEKRAQAFQALERDIVGAGGQVVHHAVIPEIHYDAVLIDLPGASVRTLIDNPAVSLARADEVMFLRPQSVARYPSATEFTGGDSAAVAADANRADPIAALLDGLPIQNHVRLAGRLDVDDPEGLDAIYPVARREHGTEMASLIIHGDLNAGEPPLSRRLYVRPVMRPNANGDERTPPDRLLVDVIHQAVRRIKEGDGAQPAVAPGVVVINLSLGDETRPYARTMSPLGRLLDYLSNRYRVLFLVSAGNILDRLPVAAFDTSIAFEAATPAERERAILDALNSNKSQRTLLSPAESLNALTIGAAHSGSAFNGNLPNGRTDPFTDEELPNIVSAMGLGFKKIVKPELLFSGGRAPVRVVASGGGIVIAPVTAGVHMFGLKAARPSPQLDGTRYEDFTFGTSVATALATRGAHRIHDVLTDGDGGSNHTDIDAADMPLVLKALLVHGAQWGVKGEMLDGTFQPQGNGSHFSRRDDIARLLGYGVPNIDRVLDCTENRATLLGVGSIAPESSLLYRVPLPDGLDGVRALRAITITLAWFSPVNPRHQGYRMAALDIASGSDQKFWIAPQRALQPTDKATARGTVFHERRTGESASVFVDDGHLLLRLTCRAPSGTLADNVPYALAISMEVGVEAGIPVYNQVRAKIAQPVPAAVRT</sequence>
<evidence type="ECO:0000313" key="3">
    <source>
        <dbReference type="Proteomes" id="UP000521227"/>
    </source>
</evidence>
<dbReference type="RefSeq" id="WP_184085742.1">
    <property type="nucleotide sequence ID" value="NZ_JACHIJ010000003.1"/>
</dbReference>
<dbReference type="InterPro" id="IPR036852">
    <property type="entry name" value="Peptidase_S8/S53_dom_sf"/>
</dbReference>
<dbReference type="GO" id="GO:0006508">
    <property type="term" value="P:proteolysis"/>
    <property type="evidence" value="ECO:0007669"/>
    <property type="project" value="InterPro"/>
</dbReference>
<evidence type="ECO:0000313" key="2">
    <source>
        <dbReference type="EMBL" id="MBB5052714.1"/>
    </source>
</evidence>
<dbReference type="CDD" id="cd04847">
    <property type="entry name" value="Peptidases_S8_Subtilisin_like_2"/>
    <property type="match status" value="1"/>
</dbReference>
<reference evidence="2 3" key="1">
    <citation type="submission" date="2020-08" db="EMBL/GenBank/DDBJ databases">
        <title>Genomic Encyclopedia of Type Strains, Phase IV (KMG-IV): sequencing the most valuable type-strain genomes for metagenomic binning, comparative biology and taxonomic classification.</title>
        <authorList>
            <person name="Goeker M."/>
        </authorList>
    </citation>
    <scope>NUCLEOTIDE SEQUENCE [LARGE SCALE GENOMIC DNA]</scope>
    <source>
        <strain evidence="2 3">DSM 17498</strain>
    </source>
</reference>
<dbReference type="InterPro" id="IPR000209">
    <property type="entry name" value="Peptidase_S8/S53_dom"/>
</dbReference>
<dbReference type="EMBL" id="JACHIJ010000003">
    <property type="protein sequence ID" value="MBB5052714.1"/>
    <property type="molecule type" value="Genomic_DNA"/>
</dbReference>
<dbReference type="SUPFAM" id="SSF52743">
    <property type="entry name" value="Subtilisin-like"/>
    <property type="match status" value="1"/>
</dbReference>
<comment type="caution">
    <text evidence="2">The sequence shown here is derived from an EMBL/GenBank/DDBJ whole genome shotgun (WGS) entry which is preliminary data.</text>
</comment>
<proteinExistence type="predicted"/>